<evidence type="ECO:0000256" key="1">
    <source>
        <dbReference type="SAM" id="Phobius"/>
    </source>
</evidence>
<feature type="transmembrane region" description="Helical" evidence="1">
    <location>
        <begin position="100"/>
        <end position="122"/>
    </location>
</feature>
<evidence type="ECO:0000313" key="3">
    <source>
        <dbReference type="EMBL" id="CAB4631186.1"/>
    </source>
</evidence>
<dbReference type="AlphaFoldDB" id="A0A6J6J326"/>
<dbReference type="GO" id="GO:0005886">
    <property type="term" value="C:plasma membrane"/>
    <property type="evidence" value="ECO:0007669"/>
    <property type="project" value="InterPro"/>
</dbReference>
<organism evidence="3">
    <name type="scientific">freshwater metagenome</name>
    <dbReference type="NCBI Taxonomy" id="449393"/>
    <lineage>
        <taxon>unclassified sequences</taxon>
        <taxon>metagenomes</taxon>
        <taxon>ecological metagenomes</taxon>
    </lineage>
</organism>
<gene>
    <name evidence="3" type="ORF">UFOPK1908_01472</name>
</gene>
<protein>
    <submittedName>
        <fullName evidence="3">Unannotated protein</fullName>
    </submittedName>
</protein>
<dbReference type="InterPro" id="IPR018764">
    <property type="entry name" value="RskA_C"/>
</dbReference>
<keyword evidence="1" id="KW-1133">Transmembrane helix</keyword>
<dbReference type="EMBL" id="CAEZVB010000110">
    <property type="protein sequence ID" value="CAB4631186.1"/>
    <property type="molecule type" value="Genomic_DNA"/>
</dbReference>
<reference evidence="3" key="1">
    <citation type="submission" date="2020-05" db="EMBL/GenBank/DDBJ databases">
        <authorList>
            <person name="Chiriac C."/>
            <person name="Salcher M."/>
            <person name="Ghai R."/>
            <person name="Kavagutti S V."/>
        </authorList>
    </citation>
    <scope>NUCLEOTIDE SEQUENCE</scope>
</reference>
<sequence length="243" mass="25603">MSHIEEAELALVSLGEVVRPQDAEHLSQCRDCQESLARLSELVEISRSSSVGDQLVSPPDDVWSAVAFELNLSTSSSADHGNSQVVRSLATARSRKRIPVWLGVAAASVGIVAGAALTAAIIEVQGSQESSTQVVARTELAPVANSTSRGTAVVETTEQGPMLHVTVRDLPPIVDGYYEVWMATADAKTMVALGTLNTQSDSSFSLPAGMQMSKFPLVDVSVEHFDGIAGHSAQSVVRGQFSA</sequence>
<feature type="domain" description="Anti-sigma K factor RskA C-terminal" evidence="2">
    <location>
        <begin position="101"/>
        <end position="228"/>
    </location>
</feature>
<evidence type="ECO:0000259" key="2">
    <source>
        <dbReference type="Pfam" id="PF10099"/>
    </source>
</evidence>
<keyword evidence="1" id="KW-0812">Transmembrane</keyword>
<dbReference type="Pfam" id="PF10099">
    <property type="entry name" value="RskA_C"/>
    <property type="match status" value="1"/>
</dbReference>
<name>A0A6J6J326_9ZZZZ</name>
<proteinExistence type="predicted"/>
<keyword evidence="1" id="KW-0472">Membrane</keyword>
<accession>A0A6J6J326</accession>